<dbReference type="AlphaFoldDB" id="A0AAD7F425"/>
<evidence type="ECO:0000313" key="3">
    <source>
        <dbReference type="Proteomes" id="UP001218218"/>
    </source>
</evidence>
<keyword evidence="3" id="KW-1185">Reference proteome</keyword>
<proteinExistence type="predicted"/>
<dbReference type="EMBL" id="JARIHO010000002">
    <property type="protein sequence ID" value="KAJ7366063.1"/>
    <property type="molecule type" value="Genomic_DNA"/>
</dbReference>
<reference evidence="2" key="1">
    <citation type="submission" date="2023-03" db="EMBL/GenBank/DDBJ databases">
        <title>Massive genome expansion in bonnet fungi (Mycena s.s.) driven by repeated elements and novel gene families across ecological guilds.</title>
        <authorList>
            <consortium name="Lawrence Berkeley National Laboratory"/>
            <person name="Harder C.B."/>
            <person name="Miyauchi S."/>
            <person name="Viragh M."/>
            <person name="Kuo A."/>
            <person name="Thoen E."/>
            <person name="Andreopoulos B."/>
            <person name="Lu D."/>
            <person name="Skrede I."/>
            <person name="Drula E."/>
            <person name="Henrissat B."/>
            <person name="Morin E."/>
            <person name="Kohler A."/>
            <person name="Barry K."/>
            <person name="LaButti K."/>
            <person name="Morin E."/>
            <person name="Salamov A."/>
            <person name="Lipzen A."/>
            <person name="Mereny Z."/>
            <person name="Hegedus B."/>
            <person name="Baldrian P."/>
            <person name="Stursova M."/>
            <person name="Weitz H."/>
            <person name="Taylor A."/>
            <person name="Grigoriev I.V."/>
            <person name="Nagy L.G."/>
            <person name="Martin F."/>
            <person name="Kauserud H."/>
        </authorList>
    </citation>
    <scope>NUCLEOTIDE SEQUENCE</scope>
    <source>
        <strain evidence="2">CBHHK002</strain>
    </source>
</reference>
<accession>A0AAD7F425</accession>
<evidence type="ECO:0000313" key="2">
    <source>
        <dbReference type="EMBL" id="KAJ7366063.1"/>
    </source>
</evidence>
<dbReference type="Proteomes" id="UP001218218">
    <property type="component" value="Unassembled WGS sequence"/>
</dbReference>
<feature type="region of interest" description="Disordered" evidence="1">
    <location>
        <begin position="121"/>
        <end position="165"/>
    </location>
</feature>
<protein>
    <submittedName>
        <fullName evidence="2">Uncharacterized protein</fullName>
    </submittedName>
</protein>
<gene>
    <name evidence="2" type="ORF">DFH08DRAFT_833425</name>
</gene>
<feature type="compositionally biased region" description="Basic residues" evidence="1">
    <location>
        <begin position="121"/>
        <end position="139"/>
    </location>
</feature>
<comment type="caution">
    <text evidence="2">The sequence shown here is derived from an EMBL/GenBank/DDBJ whole genome shotgun (WGS) entry which is preliminary data.</text>
</comment>
<feature type="region of interest" description="Disordered" evidence="1">
    <location>
        <begin position="1"/>
        <end position="44"/>
    </location>
</feature>
<sequence>MCARGGGAGEEDKEAGAVCERGRGGRGGQGSGCSVRESGVRRGAPRIRIRKLDGERRQLHRTRRRGVSPVLLLFFSHLDVLAPLRTRLLLSARQHPLHLRRRLCLHLPLPLSRRQHLPALARRRRQRAPQRQRRARRRTRLDDSPMLISSSRPGAARAARGGVREGEGCDADDGVALRSVIGFVRGVLDDEEALGAADEV</sequence>
<feature type="compositionally biased region" description="Low complexity" evidence="1">
    <location>
        <begin position="152"/>
        <end position="161"/>
    </location>
</feature>
<name>A0AAD7F425_9AGAR</name>
<organism evidence="2 3">
    <name type="scientific">Mycena albidolilacea</name>
    <dbReference type="NCBI Taxonomy" id="1033008"/>
    <lineage>
        <taxon>Eukaryota</taxon>
        <taxon>Fungi</taxon>
        <taxon>Dikarya</taxon>
        <taxon>Basidiomycota</taxon>
        <taxon>Agaricomycotina</taxon>
        <taxon>Agaricomycetes</taxon>
        <taxon>Agaricomycetidae</taxon>
        <taxon>Agaricales</taxon>
        <taxon>Marasmiineae</taxon>
        <taxon>Mycenaceae</taxon>
        <taxon>Mycena</taxon>
    </lineage>
</organism>
<evidence type="ECO:0000256" key="1">
    <source>
        <dbReference type="SAM" id="MobiDB-lite"/>
    </source>
</evidence>